<evidence type="ECO:0000256" key="2">
    <source>
        <dbReference type="SAM" id="SignalP"/>
    </source>
</evidence>
<keyword evidence="2" id="KW-0732">Signal</keyword>
<feature type="region of interest" description="Disordered" evidence="1">
    <location>
        <begin position="26"/>
        <end position="53"/>
    </location>
</feature>
<organism evidence="3 4">
    <name type="scientific">Teratosphaeria nubilosa</name>
    <dbReference type="NCBI Taxonomy" id="161662"/>
    <lineage>
        <taxon>Eukaryota</taxon>
        <taxon>Fungi</taxon>
        <taxon>Dikarya</taxon>
        <taxon>Ascomycota</taxon>
        <taxon>Pezizomycotina</taxon>
        <taxon>Dothideomycetes</taxon>
        <taxon>Dothideomycetidae</taxon>
        <taxon>Mycosphaerellales</taxon>
        <taxon>Teratosphaeriaceae</taxon>
        <taxon>Teratosphaeria</taxon>
    </lineage>
</organism>
<dbReference type="EMBL" id="ML995874">
    <property type="protein sequence ID" value="KAF2766260.1"/>
    <property type="molecule type" value="Genomic_DNA"/>
</dbReference>
<name>A0A6G1L0P1_9PEZI</name>
<evidence type="ECO:0000313" key="4">
    <source>
        <dbReference type="Proteomes" id="UP000799436"/>
    </source>
</evidence>
<proteinExistence type="predicted"/>
<accession>A0A6G1L0P1</accession>
<keyword evidence="4" id="KW-1185">Reference proteome</keyword>
<evidence type="ECO:0000256" key="1">
    <source>
        <dbReference type="SAM" id="MobiDB-lite"/>
    </source>
</evidence>
<reference evidence="3" key="1">
    <citation type="journal article" date="2020" name="Stud. Mycol.">
        <title>101 Dothideomycetes genomes: a test case for predicting lifestyles and emergence of pathogens.</title>
        <authorList>
            <person name="Haridas S."/>
            <person name="Albert R."/>
            <person name="Binder M."/>
            <person name="Bloem J."/>
            <person name="Labutti K."/>
            <person name="Salamov A."/>
            <person name="Andreopoulos B."/>
            <person name="Baker S."/>
            <person name="Barry K."/>
            <person name="Bills G."/>
            <person name="Bluhm B."/>
            <person name="Cannon C."/>
            <person name="Castanera R."/>
            <person name="Culley D."/>
            <person name="Daum C."/>
            <person name="Ezra D."/>
            <person name="Gonzalez J."/>
            <person name="Henrissat B."/>
            <person name="Kuo A."/>
            <person name="Liang C."/>
            <person name="Lipzen A."/>
            <person name="Lutzoni F."/>
            <person name="Magnuson J."/>
            <person name="Mondo S."/>
            <person name="Nolan M."/>
            <person name="Ohm R."/>
            <person name="Pangilinan J."/>
            <person name="Park H.-J."/>
            <person name="Ramirez L."/>
            <person name="Alfaro M."/>
            <person name="Sun H."/>
            <person name="Tritt A."/>
            <person name="Yoshinaga Y."/>
            <person name="Zwiers L.-H."/>
            <person name="Turgeon B."/>
            <person name="Goodwin S."/>
            <person name="Spatafora J."/>
            <person name="Crous P."/>
            <person name="Grigoriev I."/>
        </authorList>
    </citation>
    <scope>NUCLEOTIDE SEQUENCE</scope>
    <source>
        <strain evidence="3">CBS 116005</strain>
    </source>
</reference>
<feature type="non-terminal residue" evidence="3">
    <location>
        <position position="66"/>
    </location>
</feature>
<dbReference type="Proteomes" id="UP000799436">
    <property type="component" value="Unassembled WGS sequence"/>
</dbReference>
<dbReference type="AlphaFoldDB" id="A0A6G1L0P1"/>
<evidence type="ECO:0000313" key="3">
    <source>
        <dbReference type="EMBL" id="KAF2766260.1"/>
    </source>
</evidence>
<protein>
    <submittedName>
        <fullName evidence="3">Uncharacterized protein</fullName>
    </submittedName>
</protein>
<feature type="signal peptide" evidence="2">
    <location>
        <begin position="1"/>
        <end position="21"/>
    </location>
</feature>
<gene>
    <name evidence="3" type="ORF">EJ03DRAFT_330228</name>
</gene>
<sequence length="66" mass="7154">MKCTLIATTLLPLIFLSPTFASPPPASHCPPRGGLGPPQCADHGRSRTDLCQPNDPKPIYRTVRLM</sequence>
<feature type="chain" id="PRO_5026330973" evidence="2">
    <location>
        <begin position="22"/>
        <end position="66"/>
    </location>
</feature>